<dbReference type="AlphaFoldDB" id="A0AAJ7WSX9"/>
<feature type="region of interest" description="Disordered" evidence="6">
    <location>
        <begin position="937"/>
        <end position="956"/>
    </location>
</feature>
<feature type="compositionally biased region" description="Low complexity" evidence="6">
    <location>
        <begin position="172"/>
        <end position="189"/>
    </location>
</feature>
<comment type="similarity">
    <text evidence="1">Belongs to the bZIP family. NFIL3 subfamily.</text>
</comment>
<feature type="compositionally biased region" description="Basic and acidic residues" evidence="6">
    <location>
        <begin position="324"/>
        <end position="333"/>
    </location>
</feature>
<feature type="compositionally biased region" description="Basic and acidic residues" evidence="6">
    <location>
        <begin position="221"/>
        <end position="234"/>
    </location>
</feature>
<feature type="compositionally biased region" description="Low complexity" evidence="6">
    <location>
        <begin position="118"/>
        <end position="134"/>
    </location>
</feature>
<dbReference type="FunFam" id="1.20.5.170:FF:000025">
    <property type="entry name" value="nuclear factor interleukin-3-regulated protein-like"/>
    <property type="match status" value="1"/>
</dbReference>
<feature type="compositionally biased region" description="Low complexity" evidence="6">
    <location>
        <begin position="583"/>
        <end position="600"/>
    </location>
</feature>
<evidence type="ECO:0000256" key="1">
    <source>
        <dbReference type="ARBA" id="ARBA00006079"/>
    </source>
</evidence>
<feature type="region of interest" description="Disordered" evidence="6">
    <location>
        <begin position="674"/>
        <end position="715"/>
    </location>
</feature>
<dbReference type="PROSITE" id="PS50217">
    <property type="entry name" value="BZIP"/>
    <property type="match status" value="1"/>
</dbReference>
<feature type="compositionally biased region" description="Basic and acidic residues" evidence="6">
    <location>
        <begin position="848"/>
        <end position="883"/>
    </location>
</feature>
<feature type="region of interest" description="Disordered" evidence="6">
    <location>
        <begin position="1"/>
        <end position="374"/>
    </location>
</feature>
<feature type="compositionally biased region" description="Low complexity" evidence="6">
    <location>
        <begin position="266"/>
        <end position="292"/>
    </location>
</feature>
<evidence type="ECO:0000256" key="3">
    <source>
        <dbReference type="ARBA" id="ARBA00023125"/>
    </source>
</evidence>
<keyword evidence="2" id="KW-0805">Transcription regulation</keyword>
<sequence>MPPVEISEPVVRAGHEAVPHLRPCPGMAASRSKRTSSPHHEVQKKMVKQQQQQQQKQTHQQSRNSDHEQQQQQQQKQQQNHKQQSQQQKQLKWQQQQRRQQNQQQQQQENHQDKQQHNQHLQVQQHEQQQQEQQLTHREQWQQNYEHQQKQQRAAETAGEQQNARKRKQNNPEEQQQNKQHQQQLIHQQQQHREFHEQNLELKEQQQLQEQNQQYQQNTREGLRLDSRQEELQQEKLQNIPKRQEERQQKWFKHQKQQQQNHEEQQQIQQLNHQHQQQQNQESPQQQQQSQETEQHRQEHHNQQQQQQQQDLRDSNHVSVESQVSRDSHDSRASHGQFSMEPLRRISHGREVHSGSIDSQVSQNTRLQQSQSHDYGELRGAQGTRVYPDFQVPEDTQYPQDSQVSQASETLQVTQGFQVSVLSRVPKVSQEPPFSRQSQVRQESCISRCPREGKLPKVSQDSQVYPTHVSQFPEVPHNLDDSHSSPGSKVLKLSQNSQKSMGSLESQDLGELQVSQSAHESEAAASRLSDQKKPQIVVSQRTRVQQVSAISETPHIAQATSTQVFCSNEEPDDAVLLAPLVSQASEESQGSQGSLSLSASGRRKREFTPSEKKDASYWDKRRKNNEAAKRSREKRRLNDLVLETRVLGLLDENARLKTELISLRLRCGLLHGEDVKSPTPVHPSMPQHYPYDHQQDNSHDQQHHPYDKNQHRNKQEDAARLYDRVRRWNPWTGDRQSPEVGGLGGGGEGSPTTRAIEGACQGSSTPEAKRGRWEEHADGDKKSVGGETEDISQEIWTSVILNGLGGVRGQRAWIEKTDKCAERFYNWSVDEPNIRRCAEMADTHKERKWNLEENSPGERRWSTESNNHGEKHSGGAKYGHNDEDLPWSDSMTSQDCNGDDNHPHGFVMDRADDAPSSRPWPETPRSALPHKLRLKVSRPSLGEADSQVSRTSPQKRQSIIEGAVAAGGRVGINKHGGCGQKTPGTMNTCT</sequence>
<accession>A0AAJ7WSX9</accession>
<evidence type="ECO:0000256" key="6">
    <source>
        <dbReference type="SAM" id="MobiDB-lite"/>
    </source>
</evidence>
<dbReference type="GO" id="GO:0005634">
    <property type="term" value="C:nucleus"/>
    <property type="evidence" value="ECO:0007669"/>
    <property type="project" value="TreeGrafter"/>
</dbReference>
<feature type="compositionally biased region" description="Basic and acidic residues" evidence="6">
    <location>
        <begin position="293"/>
        <end position="302"/>
    </location>
</feature>
<dbReference type="SUPFAM" id="SSF57959">
    <property type="entry name" value="Leucine zipper domain"/>
    <property type="match status" value="1"/>
</dbReference>
<evidence type="ECO:0000256" key="2">
    <source>
        <dbReference type="ARBA" id="ARBA00023015"/>
    </source>
</evidence>
<feature type="compositionally biased region" description="Basic and acidic residues" evidence="6">
    <location>
        <begin position="191"/>
        <end position="204"/>
    </location>
</feature>
<dbReference type="Gene3D" id="1.20.5.170">
    <property type="match status" value="1"/>
</dbReference>
<feature type="compositionally biased region" description="Low complexity" evidence="6">
    <location>
        <begin position="515"/>
        <end position="526"/>
    </location>
</feature>
<feature type="region of interest" description="Disordered" evidence="6">
    <location>
        <begin position="727"/>
        <end position="789"/>
    </location>
</feature>
<feature type="compositionally biased region" description="Low complexity" evidence="6">
    <location>
        <begin position="70"/>
        <end position="109"/>
    </location>
</feature>
<feature type="compositionally biased region" description="Basic and acidic residues" evidence="6">
    <location>
        <begin position="899"/>
        <end position="915"/>
    </location>
</feature>
<feature type="region of interest" description="Disordered" evidence="6">
    <location>
        <begin position="848"/>
        <end position="928"/>
    </location>
</feature>
<evidence type="ECO:0000313" key="8">
    <source>
        <dbReference type="Proteomes" id="UP001318040"/>
    </source>
</evidence>
<dbReference type="GO" id="GO:0003677">
    <property type="term" value="F:DNA binding"/>
    <property type="evidence" value="ECO:0007669"/>
    <property type="project" value="UniProtKB-KW"/>
</dbReference>
<feature type="compositionally biased region" description="Polar residues" evidence="6">
    <location>
        <begin position="435"/>
        <end position="445"/>
    </location>
</feature>
<dbReference type="InterPro" id="IPR047106">
    <property type="entry name" value="NFIL3-like_bZIP"/>
</dbReference>
<gene>
    <name evidence="9" type="primary">LOC116941744</name>
</gene>
<feature type="compositionally biased region" description="Low complexity" evidence="6">
    <location>
        <begin position="205"/>
        <end position="218"/>
    </location>
</feature>
<dbReference type="InterPro" id="IPR047229">
    <property type="entry name" value="NFIL3-like"/>
</dbReference>
<evidence type="ECO:0000256" key="4">
    <source>
        <dbReference type="ARBA" id="ARBA00023163"/>
    </source>
</evidence>
<name>A0AAJ7WSX9_PETMA</name>
<feature type="compositionally biased region" description="Polar residues" evidence="6">
    <location>
        <begin position="493"/>
        <end position="506"/>
    </location>
</feature>
<keyword evidence="4" id="KW-0804">Transcription</keyword>
<dbReference type="KEGG" id="pmrn:116941744"/>
<evidence type="ECO:0000256" key="5">
    <source>
        <dbReference type="ARBA" id="ARBA00023242"/>
    </source>
</evidence>
<feature type="compositionally biased region" description="Basic and acidic residues" evidence="6">
    <location>
        <begin position="690"/>
        <end position="715"/>
    </location>
</feature>
<protein>
    <submittedName>
        <fullName evidence="9">Trichohyalin-like</fullName>
    </submittedName>
</protein>
<keyword evidence="5" id="KW-0539">Nucleus</keyword>
<proteinExistence type="inferred from homology"/>
<keyword evidence="3" id="KW-0238">DNA-binding</keyword>
<dbReference type="PROSITE" id="PS00036">
    <property type="entry name" value="BZIP_BASIC"/>
    <property type="match status" value="1"/>
</dbReference>
<feature type="region of interest" description="Disordered" evidence="6">
    <location>
        <begin position="472"/>
        <end position="537"/>
    </location>
</feature>
<organism evidence="8 9">
    <name type="scientific">Petromyzon marinus</name>
    <name type="common">Sea lamprey</name>
    <dbReference type="NCBI Taxonomy" id="7757"/>
    <lineage>
        <taxon>Eukaryota</taxon>
        <taxon>Metazoa</taxon>
        <taxon>Chordata</taxon>
        <taxon>Craniata</taxon>
        <taxon>Vertebrata</taxon>
        <taxon>Cyclostomata</taxon>
        <taxon>Hyperoartia</taxon>
        <taxon>Petromyzontiformes</taxon>
        <taxon>Petromyzontidae</taxon>
        <taxon>Petromyzon</taxon>
    </lineage>
</organism>
<feature type="region of interest" description="Disordered" evidence="6">
    <location>
        <begin position="583"/>
        <end position="633"/>
    </location>
</feature>
<feature type="compositionally biased region" description="Polar residues" evidence="6">
    <location>
        <begin position="946"/>
        <end position="956"/>
    </location>
</feature>
<feature type="compositionally biased region" description="Low complexity" evidence="6">
    <location>
        <begin position="48"/>
        <end position="63"/>
    </location>
</feature>
<dbReference type="RefSeq" id="XP_032809014.1">
    <property type="nucleotide sequence ID" value="XM_032953123.1"/>
</dbReference>
<dbReference type="Proteomes" id="UP001318040">
    <property type="component" value="Chromosome 1"/>
</dbReference>
<dbReference type="GO" id="GO:0007623">
    <property type="term" value="P:circadian rhythm"/>
    <property type="evidence" value="ECO:0007669"/>
    <property type="project" value="TreeGrafter"/>
</dbReference>
<reference evidence="9" key="1">
    <citation type="submission" date="2025-08" db="UniProtKB">
        <authorList>
            <consortium name="RefSeq"/>
        </authorList>
    </citation>
    <scope>IDENTIFICATION</scope>
    <source>
        <tissue evidence="9">Sperm</tissue>
    </source>
</reference>
<dbReference type="PANTHER" id="PTHR15284:SF0">
    <property type="entry name" value="GH23983P"/>
    <property type="match status" value="1"/>
</dbReference>
<evidence type="ECO:0000313" key="9">
    <source>
        <dbReference type="RefSeq" id="XP_032809014.1"/>
    </source>
</evidence>
<feature type="compositionally biased region" description="Polar residues" evidence="6">
    <location>
        <begin position="151"/>
        <end position="162"/>
    </location>
</feature>
<feature type="compositionally biased region" description="Basic and acidic residues" evidence="6">
    <location>
        <begin position="606"/>
        <end position="630"/>
    </location>
</feature>
<dbReference type="GO" id="GO:0003700">
    <property type="term" value="F:DNA-binding transcription factor activity"/>
    <property type="evidence" value="ECO:0007669"/>
    <property type="project" value="InterPro"/>
</dbReference>
<dbReference type="PANTHER" id="PTHR15284">
    <property type="entry name" value="NUCLEAR FACTOR INTERLEUKIN-3-REGULATED PROTEIN"/>
    <property type="match status" value="1"/>
</dbReference>
<feature type="compositionally biased region" description="Polar residues" evidence="6">
    <location>
        <begin position="356"/>
        <end position="373"/>
    </location>
</feature>
<dbReference type="SMART" id="SM00338">
    <property type="entry name" value="BRLZ"/>
    <property type="match status" value="1"/>
</dbReference>
<feature type="compositionally biased region" description="Basic and acidic residues" evidence="6">
    <location>
        <begin position="767"/>
        <end position="784"/>
    </location>
</feature>
<evidence type="ECO:0000259" key="7">
    <source>
        <dbReference type="PROSITE" id="PS50217"/>
    </source>
</evidence>
<dbReference type="Pfam" id="PF07716">
    <property type="entry name" value="bZIP_2"/>
    <property type="match status" value="1"/>
</dbReference>
<feature type="domain" description="BZIP" evidence="7">
    <location>
        <begin position="614"/>
        <end position="664"/>
    </location>
</feature>
<feature type="region of interest" description="Disordered" evidence="6">
    <location>
        <begin position="426"/>
        <end position="445"/>
    </location>
</feature>
<dbReference type="InterPro" id="IPR046347">
    <property type="entry name" value="bZIP_sf"/>
</dbReference>
<dbReference type="InterPro" id="IPR004827">
    <property type="entry name" value="bZIP"/>
</dbReference>
<dbReference type="CDD" id="cd14694">
    <property type="entry name" value="bZIP_NFIL3"/>
    <property type="match status" value="1"/>
</dbReference>
<keyword evidence="8" id="KW-1185">Reference proteome</keyword>
<feature type="compositionally biased region" description="Basic and acidic residues" evidence="6">
    <location>
        <begin position="342"/>
        <end position="353"/>
    </location>
</feature>